<name>A0A3P7N8H3_DIBLA</name>
<feature type="non-terminal residue" evidence="2">
    <location>
        <position position="1"/>
    </location>
</feature>
<dbReference type="SUPFAM" id="SSF51735">
    <property type="entry name" value="NAD(P)-binding Rossmann-fold domains"/>
    <property type="match status" value="1"/>
</dbReference>
<dbReference type="GO" id="GO:0005739">
    <property type="term" value="C:mitochondrion"/>
    <property type="evidence" value="ECO:0007669"/>
    <property type="project" value="TreeGrafter"/>
</dbReference>
<reference evidence="2 3" key="1">
    <citation type="submission" date="2018-11" db="EMBL/GenBank/DDBJ databases">
        <authorList>
            <consortium name="Pathogen Informatics"/>
        </authorList>
    </citation>
    <scope>NUCLEOTIDE SEQUENCE [LARGE SCALE GENOMIC DNA]</scope>
</reference>
<dbReference type="InterPro" id="IPR012302">
    <property type="entry name" value="Malic_NAD-bd"/>
</dbReference>
<dbReference type="Gene3D" id="3.40.50.720">
    <property type="entry name" value="NAD(P)-binding Rossmann-like Domain"/>
    <property type="match status" value="1"/>
</dbReference>
<gene>
    <name evidence="2" type="ORF">DILT_LOCUS16981</name>
</gene>
<feature type="domain" description="Malic enzyme NAD-binding" evidence="1">
    <location>
        <begin position="1"/>
        <end position="61"/>
    </location>
</feature>
<dbReference type="GO" id="GO:0006108">
    <property type="term" value="P:malate metabolic process"/>
    <property type="evidence" value="ECO:0007669"/>
    <property type="project" value="TreeGrafter"/>
</dbReference>
<proteinExistence type="predicted"/>
<organism evidence="2 3">
    <name type="scientific">Dibothriocephalus latus</name>
    <name type="common">Fish tapeworm</name>
    <name type="synonym">Diphyllobothrium latum</name>
    <dbReference type="NCBI Taxonomy" id="60516"/>
    <lineage>
        <taxon>Eukaryota</taxon>
        <taxon>Metazoa</taxon>
        <taxon>Spiralia</taxon>
        <taxon>Lophotrochozoa</taxon>
        <taxon>Platyhelminthes</taxon>
        <taxon>Cestoda</taxon>
        <taxon>Eucestoda</taxon>
        <taxon>Diphyllobothriidea</taxon>
        <taxon>Diphyllobothriidae</taxon>
        <taxon>Dibothriocephalus</taxon>
    </lineage>
</organism>
<keyword evidence="3" id="KW-1185">Reference proteome</keyword>
<evidence type="ECO:0000259" key="1">
    <source>
        <dbReference type="Pfam" id="PF03949"/>
    </source>
</evidence>
<evidence type="ECO:0000313" key="3">
    <source>
        <dbReference type="Proteomes" id="UP000281553"/>
    </source>
</evidence>
<dbReference type="Pfam" id="PF03949">
    <property type="entry name" value="Malic_M"/>
    <property type="match status" value="1"/>
</dbReference>
<dbReference type="OrthoDB" id="5365701at2759"/>
<dbReference type="EMBL" id="UYRU01088474">
    <property type="protein sequence ID" value="VDN36220.1"/>
    <property type="molecule type" value="Genomic_DNA"/>
</dbReference>
<protein>
    <recommendedName>
        <fullName evidence="1">Malic enzyme NAD-binding domain-containing protein</fullName>
    </recommendedName>
</protein>
<dbReference type="GO" id="GO:0004473">
    <property type="term" value="F:malate dehydrogenase (decarboxylating) (NADP+) activity"/>
    <property type="evidence" value="ECO:0007669"/>
    <property type="project" value="TreeGrafter"/>
</dbReference>
<evidence type="ECO:0000313" key="2">
    <source>
        <dbReference type="EMBL" id="VDN36220.1"/>
    </source>
</evidence>
<dbReference type="GO" id="GO:0051287">
    <property type="term" value="F:NAD binding"/>
    <property type="evidence" value="ECO:0007669"/>
    <property type="project" value="InterPro"/>
</dbReference>
<dbReference type="Proteomes" id="UP000281553">
    <property type="component" value="Unassembled WGS sequence"/>
</dbReference>
<accession>A0A3P7N8H3</accession>
<dbReference type="PANTHER" id="PTHR23406">
    <property type="entry name" value="MALIC ENZYME-RELATED"/>
    <property type="match status" value="1"/>
</dbReference>
<sequence length="141" mass="15526">GNCVFASGSPFGKVTVNVGGSQKTFQPGQCNNSYIFPGVGLAITACKLRPIADEAFAVAAEVRSFPFLSLAFLFVIAIPPESIVDLTVRVITRRLFFFMETERSEVFMSCLLNDLIYLAPFHIPFFSPPFARLTLRALHSD</sequence>
<dbReference type="PANTHER" id="PTHR23406:SF90">
    <property type="entry name" value="MALIC ENZYME-RELATED"/>
    <property type="match status" value="1"/>
</dbReference>
<dbReference type="AlphaFoldDB" id="A0A3P7N8H3"/>
<dbReference type="InterPro" id="IPR036291">
    <property type="entry name" value="NAD(P)-bd_dom_sf"/>
</dbReference>